<feature type="compositionally biased region" description="Low complexity" evidence="2">
    <location>
        <begin position="33"/>
        <end position="73"/>
    </location>
</feature>
<feature type="coiled-coil region" evidence="1">
    <location>
        <begin position="480"/>
        <end position="527"/>
    </location>
</feature>
<evidence type="ECO:0000259" key="3">
    <source>
        <dbReference type="PROSITE" id="PS51848"/>
    </source>
</evidence>
<dbReference type="Pfam" id="PF12130">
    <property type="entry name" value="bMERB_dom"/>
    <property type="match status" value="1"/>
</dbReference>
<reference evidence="4" key="3">
    <citation type="submission" date="2025-08" db="UniProtKB">
        <authorList>
            <consortium name="Ensembl"/>
        </authorList>
    </citation>
    <scope>IDENTIFICATION</scope>
</reference>
<dbReference type="PROSITE" id="PS51848">
    <property type="entry name" value="BMERB"/>
    <property type="match status" value="1"/>
</dbReference>
<feature type="compositionally biased region" description="Polar residues" evidence="2">
    <location>
        <begin position="280"/>
        <end position="290"/>
    </location>
</feature>
<keyword evidence="5" id="KW-1185">Reference proteome</keyword>
<dbReference type="EMBL" id="EAAA01002010">
    <property type="status" value="NOT_ANNOTATED_CDS"/>
    <property type="molecule type" value="Genomic_DNA"/>
</dbReference>
<name>F6R3I1_CIOIN</name>
<dbReference type="InterPro" id="IPR050540">
    <property type="entry name" value="F-actin_Monoox_Mical"/>
</dbReference>
<feature type="compositionally biased region" description="Low complexity" evidence="2">
    <location>
        <begin position="186"/>
        <end position="201"/>
    </location>
</feature>
<dbReference type="Proteomes" id="UP000008144">
    <property type="component" value="Chromosome 4"/>
</dbReference>
<organism evidence="4 5">
    <name type="scientific">Ciona intestinalis</name>
    <name type="common">Transparent sea squirt</name>
    <name type="synonym">Ascidia intestinalis</name>
    <dbReference type="NCBI Taxonomy" id="7719"/>
    <lineage>
        <taxon>Eukaryota</taxon>
        <taxon>Metazoa</taxon>
        <taxon>Chordata</taxon>
        <taxon>Tunicata</taxon>
        <taxon>Ascidiacea</taxon>
        <taxon>Phlebobranchia</taxon>
        <taxon>Cionidae</taxon>
        <taxon>Ciona</taxon>
    </lineage>
</organism>
<feature type="compositionally biased region" description="Polar residues" evidence="2">
    <location>
        <begin position="304"/>
        <end position="316"/>
    </location>
</feature>
<dbReference type="GeneTree" id="ENSGT00940000173789"/>
<evidence type="ECO:0000256" key="2">
    <source>
        <dbReference type="SAM" id="MobiDB-lite"/>
    </source>
</evidence>
<evidence type="ECO:0000256" key="1">
    <source>
        <dbReference type="SAM" id="Coils"/>
    </source>
</evidence>
<reference evidence="4" key="4">
    <citation type="submission" date="2025-09" db="UniProtKB">
        <authorList>
            <consortium name="Ensembl"/>
        </authorList>
    </citation>
    <scope>IDENTIFICATION</scope>
</reference>
<sequence length="549" mass="60584">MKETTTDTSTNNKSTINANLATITTKTDATKTATTANLDSSTTTKSRTNSNSSTTLKQQSTTTTTTTNSDSQTEGNKTNVSNEDLQGTIDKLLRSSAERSKRTKTNELIEKAKAEALSSKVAKPSNQRQAEVRARALRLLDETRASLSTKEEPTHSNLTSPTNSGSSSASCSTNALNGSTNLTTEPAASSIITSPNITPSPVSLEPTPKKASNTPPSPLNSSGAQPTLDSGFFPDSETPTSSDPLQSLPTVEISSGVKTDTSIKHKSNHNSAENVAANDKQPNSTPQSSVKGILKKKDDASTPVRHNTPTITTSTPLHIEVSKTADTDDAGGFPDNNKDTISPIPIVKKRDHSSKVTDRLSVASISELHRRWSTVLKKKAKDIDVIDELENDRLALEEEMKNVEERSREVQLELQSINESGHHRSHKERETLLTQEWFQLVHKKNAILREQDQLILMEEDQSINRRIEKIHEELIPLMAIEDIMKTVAQKEREHLLLEEKFKLVNDRDRINQEMNEKEQLALEEEERLQTSLGQNMPKVVQQDEKCLVM</sequence>
<accession>F6R3I1</accession>
<reference evidence="4" key="2">
    <citation type="journal article" date="2008" name="Genome Biol.">
        <title>Improved genome assembly and evidence-based global gene model set for the chordate Ciona intestinalis: new insight into intron and operon populations.</title>
        <authorList>
            <person name="Satou Y."/>
            <person name="Mineta K."/>
            <person name="Ogasawara M."/>
            <person name="Sasakura Y."/>
            <person name="Shoguchi E."/>
            <person name="Ueno K."/>
            <person name="Yamada L."/>
            <person name="Matsumoto J."/>
            <person name="Wasserscheid J."/>
            <person name="Dewar K."/>
            <person name="Wiley G.B."/>
            <person name="Macmil S.L."/>
            <person name="Roe B.A."/>
            <person name="Zeller R.W."/>
            <person name="Hastings K.E."/>
            <person name="Lemaire P."/>
            <person name="Lindquist E."/>
            <person name="Endo T."/>
            <person name="Hotta K."/>
            <person name="Inaba K."/>
        </authorList>
    </citation>
    <scope>NUCLEOTIDE SEQUENCE [LARGE SCALE GENOMIC DNA]</scope>
    <source>
        <strain evidence="4">wild type</strain>
    </source>
</reference>
<dbReference type="InterPro" id="IPR022735">
    <property type="entry name" value="bMERB_dom"/>
</dbReference>
<reference evidence="5" key="1">
    <citation type="journal article" date="2002" name="Science">
        <title>The draft genome of Ciona intestinalis: insights into chordate and vertebrate origins.</title>
        <authorList>
            <person name="Dehal P."/>
            <person name="Satou Y."/>
            <person name="Campbell R.K."/>
            <person name="Chapman J."/>
            <person name="Degnan B."/>
            <person name="De Tomaso A."/>
            <person name="Davidson B."/>
            <person name="Di Gregorio A."/>
            <person name="Gelpke M."/>
            <person name="Goodstein D.M."/>
            <person name="Harafuji N."/>
            <person name="Hastings K.E."/>
            <person name="Ho I."/>
            <person name="Hotta K."/>
            <person name="Huang W."/>
            <person name="Kawashima T."/>
            <person name="Lemaire P."/>
            <person name="Martinez D."/>
            <person name="Meinertzhagen I.A."/>
            <person name="Necula S."/>
            <person name="Nonaka M."/>
            <person name="Putnam N."/>
            <person name="Rash S."/>
            <person name="Saiga H."/>
            <person name="Satake M."/>
            <person name="Terry A."/>
            <person name="Yamada L."/>
            <person name="Wang H.G."/>
            <person name="Awazu S."/>
            <person name="Azumi K."/>
            <person name="Boore J."/>
            <person name="Branno M."/>
            <person name="Chin-Bow S."/>
            <person name="DeSantis R."/>
            <person name="Doyle S."/>
            <person name="Francino P."/>
            <person name="Keys D.N."/>
            <person name="Haga S."/>
            <person name="Hayashi H."/>
            <person name="Hino K."/>
            <person name="Imai K.S."/>
            <person name="Inaba K."/>
            <person name="Kano S."/>
            <person name="Kobayashi K."/>
            <person name="Kobayashi M."/>
            <person name="Lee B.I."/>
            <person name="Makabe K.W."/>
            <person name="Manohar C."/>
            <person name="Matassi G."/>
            <person name="Medina M."/>
            <person name="Mochizuki Y."/>
            <person name="Mount S."/>
            <person name="Morishita T."/>
            <person name="Miura S."/>
            <person name="Nakayama A."/>
            <person name="Nishizaka S."/>
            <person name="Nomoto H."/>
            <person name="Ohta F."/>
            <person name="Oishi K."/>
            <person name="Rigoutsos I."/>
            <person name="Sano M."/>
            <person name="Sasaki A."/>
            <person name="Sasakura Y."/>
            <person name="Shoguchi E."/>
            <person name="Shin-i T."/>
            <person name="Spagnuolo A."/>
            <person name="Stainier D."/>
            <person name="Suzuki M.M."/>
            <person name="Tassy O."/>
            <person name="Takatori N."/>
            <person name="Tokuoka M."/>
            <person name="Yagi K."/>
            <person name="Yoshizaki F."/>
            <person name="Wada S."/>
            <person name="Zhang C."/>
            <person name="Hyatt P.D."/>
            <person name="Larimer F."/>
            <person name="Detter C."/>
            <person name="Doggett N."/>
            <person name="Glavina T."/>
            <person name="Hawkins T."/>
            <person name="Richardson P."/>
            <person name="Lucas S."/>
            <person name="Kohara Y."/>
            <person name="Levine M."/>
            <person name="Satoh N."/>
            <person name="Rokhsar D.S."/>
        </authorList>
    </citation>
    <scope>NUCLEOTIDE SEQUENCE [LARGE SCALE GENOMIC DNA]</scope>
</reference>
<keyword evidence="1" id="KW-0175">Coiled coil</keyword>
<dbReference type="InParanoid" id="F6R3I1"/>
<dbReference type="STRING" id="7719.ENSCINP00000018027"/>
<evidence type="ECO:0000313" key="5">
    <source>
        <dbReference type="Proteomes" id="UP000008144"/>
    </source>
</evidence>
<dbReference type="PANTHER" id="PTHR23167:SF46">
    <property type="entry name" value="EPS15 HOMOLOGY DOMAIN CONTAINING PROTEIN-BINDING PROTEIN 1, ISOFORM F"/>
    <property type="match status" value="1"/>
</dbReference>
<protein>
    <recommendedName>
        <fullName evidence="3">BMERB domain-containing protein</fullName>
    </recommendedName>
</protein>
<feature type="region of interest" description="Disordered" evidence="2">
    <location>
        <begin position="33"/>
        <end position="88"/>
    </location>
</feature>
<evidence type="ECO:0000313" key="4">
    <source>
        <dbReference type="Ensembl" id="ENSCINP00000018027.3"/>
    </source>
</evidence>
<feature type="compositionally biased region" description="Polar residues" evidence="2">
    <location>
        <begin position="175"/>
        <end position="184"/>
    </location>
</feature>
<dbReference type="Ensembl" id="ENSCINT00000018027.3">
    <property type="protein sequence ID" value="ENSCINP00000018027.3"/>
    <property type="gene ID" value="ENSCING00000008858.3"/>
</dbReference>
<dbReference type="AlphaFoldDB" id="F6R3I1"/>
<feature type="compositionally biased region" description="Basic and acidic residues" evidence="2">
    <location>
        <begin position="145"/>
        <end position="154"/>
    </location>
</feature>
<feature type="region of interest" description="Disordered" evidence="2">
    <location>
        <begin position="145"/>
        <end position="320"/>
    </location>
</feature>
<feature type="coiled-coil region" evidence="1">
    <location>
        <begin position="379"/>
        <end position="420"/>
    </location>
</feature>
<feature type="compositionally biased region" description="Polar residues" evidence="2">
    <location>
        <begin position="237"/>
        <end position="260"/>
    </location>
</feature>
<feature type="domain" description="BMERB" evidence="3">
    <location>
        <begin position="376"/>
        <end position="530"/>
    </location>
</feature>
<dbReference type="PANTHER" id="PTHR23167">
    <property type="entry name" value="CALPONIN HOMOLOGY DOMAIN-CONTAINING PROTEIN DDB_G0272472-RELATED"/>
    <property type="match status" value="1"/>
</dbReference>
<dbReference type="SMART" id="SM01203">
    <property type="entry name" value="DUF3585"/>
    <property type="match status" value="1"/>
</dbReference>
<feature type="compositionally biased region" description="Polar residues" evidence="2">
    <location>
        <begin position="210"/>
        <end position="228"/>
    </location>
</feature>
<proteinExistence type="predicted"/>
<dbReference type="HOGENOM" id="CLU_496017_0_0_1"/>
<feature type="compositionally biased region" description="Low complexity" evidence="2">
    <location>
        <begin position="156"/>
        <end position="174"/>
    </location>
</feature>
<feature type="compositionally biased region" description="Polar residues" evidence="2">
    <location>
        <begin position="74"/>
        <end position="85"/>
    </location>
</feature>